<keyword evidence="1" id="KW-1133">Transmembrane helix</keyword>
<keyword evidence="1" id="KW-0472">Membrane</keyword>
<dbReference type="Proteomes" id="UP000199129">
    <property type="component" value="Unassembled WGS sequence"/>
</dbReference>
<feature type="transmembrane region" description="Helical" evidence="1">
    <location>
        <begin position="142"/>
        <end position="159"/>
    </location>
</feature>
<dbReference type="AlphaFoldDB" id="A0A1H5G8W4"/>
<feature type="transmembrane region" description="Helical" evidence="1">
    <location>
        <begin position="189"/>
        <end position="210"/>
    </location>
</feature>
<feature type="transmembrane region" description="Helical" evidence="1">
    <location>
        <begin position="93"/>
        <end position="110"/>
    </location>
</feature>
<reference evidence="2 3" key="1">
    <citation type="submission" date="2016-10" db="EMBL/GenBank/DDBJ databases">
        <authorList>
            <person name="de Groot N.N."/>
        </authorList>
    </citation>
    <scope>NUCLEOTIDE SEQUENCE [LARGE SCALE GENOMIC DNA]</scope>
    <source>
        <strain evidence="2 3">BS3265</strain>
    </source>
</reference>
<sequence>MNNRYLNLMGLASIIVSIYSLTALYPGAMTWDSLDQLRQARTGTYTDWQPPTMAFLWSLFLNLSDGPGAMLIFHFTLLWGTSLLLFKWSIREGHRFGFLFLILPLLPWVMNFQFTIWKDVGMAYSWGLSIAICIYFRDQKKFPVLAAALVIILFLYGSLVRSNSLSAGVFLMAFLCASIFKVSSKKSLLGFMIVGIVTFVIAHLSASALLNAKKANPVSYVLFDDVIALKLQGVDIPVSFLNREEMETIKSCDYLHAHEIGAAFCLSDEKFTEITRVHYAELKAVWLANIPLHFSTYANFRLNAFLNLIRAPSMAPYYYSEFSVKNQPFTASSGNREESASKHLVEQYITTSQDIVPELFKPYTWILISLSLVVMLTLCKDPKGAALWLLPFSGLSYMLSYFPITPAADFRYAYWMCFIASVSFLILVNIHSKKPVKQKKPKEV</sequence>
<dbReference type="RefSeq" id="WP_170292186.1">
    <property type="nucleotide sequence ID" value="NZ_VZPQ01000012.1"/>
</dbReference>
<feature type="transmembrane region" description="Helical" evidence="1">
    <location>
        <begin position="412"/>
        <end position="430"/>
    </location>
</feature>
<accession>A0A1H5G8W4</accession>
<feature type="transmembrane region" description="Helical" evidence="1">
    <location>
        <begin position="68"/>
        <end position="86"/>
    </location>
</feature>
<feature type="transmembrane region" description="Helical" evidence="1">
    <location>
        <begin position="165"/>
        <end position="182"/>
    </location>
</feature>
<evidence type="ECO:0000256" key="1">
    <source>
        <dbReference type="SAM" id="Phobius"/>
    </source>
</evidence>
<gene>
    <name evidence="2" type="ORF">SAMN04490198_0588</name>
</gene>
<organism evidence="2 3">
    <name type="scientific">Pseudomonas palleroniana</name>
    <dbReference type="NCBI Taxonomy" id="191390"/>
    <lineage>
        <taxon>Bacteria</taxon>
        <taxon>Pseudomonadati</taxon>
        <taxon>Pseudomonadota</taxon>
        <taxon>Gammaproteobacteria</taxon>
        <taxon>Pseudomonadales</taxon>
        <taxon>Pseudomonadaceae</taxon>
        <taxon>Pseudomonas</taxon>
    </lineage>
</organism>
<evidence type="ECO:0000313" key="2">
    <source>
        <dbReference type="EMBL" id="SEE12137.1"/>
    </source>
</evidence>
<dbReference type="EMBL" id="FNUA01000002">
    <property type="protein sequence ID" value="SEE12137.1"/>
    <property type="molecule type" value="Genomic_DNA"/>
</dbReference>
<feature type="transmembrane region" description="Helical" evidence="1">
    <location>
        <begin position="386"/>
        <end position="406"/>
    </location>
</feature>
<name>A0A1H5G8W4_9PSED</name>
<evidence type="ECO:0000313" key="3">
    <source>
        <dbReference type="Proteomes" id="UP000199129"/>
    </source>
</evidence>
<protein>
    <recommendedName>
        <fullName evidence="4">Glycosyltransferase RgtA/B/C/D-like domain-containing protein</fullName>
    </recommendedName>
</protein>
<keyword evidence="1" id="KW-0812">Transmembrane</keyword>
<proteinExistence type="predicted"/>
<evidence type="ECO:0008006" key="4">
    <source>
        <dbReference type="Google" id="ProtNLM"/>
    </source>
</evidence>
<feature type="transmembrane region" description="Helical" evidence="1">
    <location>
        <begin position="5"/>
        <end position="25"/>
    </location>
</feature>